<evidence type="ECO:0000313" key="5">
    <source>
        <dbReference type="EMBL" id="GGS14743.1"/>
    </source>
</evidence>
<reference evidence="5" key="1">
    <citation type="journal article" date="2014" name="Int. J. Syst. Evol. Microbiol.">
        <title>Complete genome sequence of Corynebacterium casei LMG S-19264T (=DSM 44701T), isolated from a smear-ripened cheese.</title>
        <authorList>
            <consortium name="US DOE Joint Genome Institute (JGI-PGF)"/>
            <person name="Walter F."/>
            <person name="Albersmeier A."/>
            <person name="Kalinowski J."/>
            <person name="Ruckert C."/>
        </authorList>
    </citation>
    <scope>NUCLEOTIDE SEQUENCE</scope>
    <source>
        <strain evidence="5">JCM 3276</strain>
    </source>
</reference>
<dbReference type="Gene3D" id="1.10.10.60">
    <property type="entry name" value="Homeodomain-like"/>
    <property type="match status" value="1"/>
</dbReference>
<protein>
    <submittedName>
        <fullName evidence="5">Transcription regulator, AraC family protein</fullName>
    </submittedName>
</protein>
<dbReference type="SUPFAM" id="SSF46689">
    <property type="entry name" value="Homeodomain-like"/>
    <property type="match status" value="2"/>
</dbReference>
<comment type="caution">
    <text evidence="5">The sequence shown here is derived from an EMBL/GenBank/DDBJ whole genome shotgun (WGS) entry which is preliminary data.</text>
</comment>
<keyword evidence="3" id="KW-0804">Transcription</keyword>
<dbReference type="InterPro" id="IPR018062">
    <property type="entry name" value="HTH_AraC-typ_CS"/>
</dbReference>
<dbReference type="InterPro" id="IPR052158">
    <property type="entry name" value="INH-QAR"/>
</dbReference>
<proteinExistence type="predicted"/>
<sequence length="332" mass="35792">MPLCDKILPATVARMLKTVAALLIDYVAPFEFGVVAEIFGIDRTEDGVPAFEFRVCGEKAGEPLPTTVGMQVIPEYGLEGLVGADLVAVPAATIRDEYPAAVLDALRAAHDRGATLMSVCSGAFVLAAAGLLDGRACTTHWHHVDRFTERFPDIHLDPDVLFVDDGSIVTSAGTAAGIDAALHLVRRELGSAVATAIARRMVVPPQRDGGQRQFVDLPVPACTGDSLTPVLTWMLENLAEEHTVAALARRAAMSERTFARRFAAETGTTPHRWLSTQRVLHARTLLEETSMTVDEVARRCGFSTGALLRHHFQKLVGVAPADYRRTFAGRSA</sequence>
<keyword evidence="1" id="KW-0805">Transcription regulation</keyword>
<evidence type="ECO:0000256" key="1">
    <source>
        <dbReference type="ARBA" id="ARBA00023015"/>
    </source>
</evidence>
<dbReference type="EMBL" id="BMRB01000001">
    <property type="protein sequence ID" value="GGS14743.1"/>
    <property type="molecule type" value="Genomic_DNA"/>
</dbReference>
<dbReference type="CDD" id="cd03137">
    <property type="entry name" value="GATase1_AraC_1"/>
    <property type="match status" value="1"/>
</dbReference>
<name>A0A918L770_9PSEU</name>
<dbReference type="PANTHER" id="PTHR43130:SF3">
    <property type="entry name" value="HTH-TYPE TRANSCRIPTIONAL REGULATOR RV1931C"/>
    <property type="match status" value="1"/>
</dbReference>
<dbReference type="InterPro" id="IPR029062">
    <property type="entry name" value="Class_I_gatase-like"/>
</dbReference>
<dbReference type="AlphaFoldDB" id="A0A918L770"/>
<dbReference type="InterPro" id="IPR002818">
    <property type="entry name" value="DJ-1/PfpI"/>
</dbReference>
<organism evidence="5 6">
    <name type="scientific">Actinokineospora fastidiosa</name>
    <dbReference type="NCBI Taxonomy" id="1816"/>
    <lineage>
        <taxon>Bacteria</taxon>
        <taxon>Bacillati</taxon>
        <taxon>Actinomycetota</taxon>
        <taxon>Actinomycetes</taxon>
        <taxon>Pseudonocardiales</taxon>
        <taxon>Pseudonocardiaceae</taxon>
        <taxon>Actinokineospora</taxon>
    </lineage>
</organism>
<evidence type="ECO:0000256" key="2">
    <source>
        <dbReference type="ARBA" id="ARBA00023125"/>
    </source>
</evidence>
<feature type="domain" description="HTH araC/xylS-type" evidence="4">
    <location>
        <begin position="228"/>
        <end position="326"/>
    </location>
</feature>
<dbReference type="GO" id="GO:0043565">
    <property type="term" value="F:sequence-specific DNA binding"/>
    <property type="evidence" value="ECO:0007669"/>
    <property type="project" value="InterPro"/>
</dbReference>
<dbReference type="Gene3D" id="3.40.50.880">
    <property type="match status" value="1"/>
</dbReference>
<evidence type="ECO:0000256" key="3">
    <source>
        <dbReference type="ARBA" id="ARBA00023163"/>
    </source>
</evidence>
<keyword evidence="6" id="KW-1185">Reference proteome</keyword>
<gene>
    <name evidence="5" type="ORF">GCM10010171_03320</name>
</gene>
<dbReference type="InterPro" id="IPR009057">
    <property type="entry name" value="Homeodomain-like_sf"/>
</dbReference>
<dbReference type="Pfam" id="PF12833">
    <property type="entry name" value="HTH_18"/>
    <property type="match status" value="1"/>
</dbReference>
<dbReference type="GO" id="GO:0003700">
    <property type="term" value="F:DNA-binding transcription factor activity"/>
    <property type="evidence" value="ECO:0007669"/>
    <property type="project" value="InterPro"/>
</dbReference>
<dbReference type="Pfam" id="PF01965">
    <property type="entry name" value="DJ-1_PfpI"/>
    <property type="match status" value="1"/>
</dbReference>
<dbReference type="PROSITE" id="PS00041">
    <property type="entry name" value="HTH_ARAC_FAMILY_1"/>
    <property type="match status" value="1"/>
</dbReference>
<evidence type="ECO:0000259" key="4">
    <source>
        <dbReference type="PROSITE" id="PS01124"/>
    </source>
</evidence>
<dbReference type="PANTHER" id="PTHR43130">
    <property type="entry name" value="ARAC-FAMILY TRANSCRIPTIONAL REGULATOR"/>
    <property type="match status" value="1"/>
</dbReference>
<dbReference type="Proteomes" id="UP000660680">
    <property type="component" value="Unassembled WGS sequence"/>
</dbReference>
<keyword evidence="2" id="KW-0238">DNA-binding</keyword>
<accession>A0A918L770</accession>
<reference evidence="5" key="2">
    <citation type="submission" date="2020-09" db="EMBL/GenBank/DDBJ databases">
        <authorList>
            <person name="Sun Q."/>
            <person name="Ohkuma M."/>
        </authorList>
    </citation>
    <scope>NUCLEOTIDE SEQUENCE</scope>
    <source>
        <strain evidence="5">JCM 3276</strain>
    </source>
</reference>
<dbReference type="PROSITE" id="PS01124">
    <property type="entry name" value="HTH_ARAC_FAMILY_2"/>
    <property type="match status" value="1"/>
</dbReference>
<dbReference type="SMART" id="SM00342">
    <property type="entry name" value="HTH_ARAC"/>
    <property type="match status" value="1"/>
</dbReference>
<evidence type="ECO:0000313" key="6">
    <source>
        <dbReference type="Proteomes" id="UP000660680"/>
    </source>
</evidence>
<dbReference type="InterPro" id="IPR018060">
    <property type="entry name" value="HTH_AraC"/>
</dbReference>
<dbReference type="SUPFAM" id="SSF52317">
    <property type="entry name" value="Class I glutamine amidotransferase-like"/>
    <property type="match status" value="1"/>
</dbReference>